<feature type="compositionally biased region" description="Basic residues" evidence="1">
    <location>
        <begin position="35"/>
        <end position="49"/>
    </location>
</feature>
<organism evidence="2">
    <name type="scientific">Cucumis melo</name>
    <name type="common">Muskmelon</name>
    <dbReference type="NCBI Taxonomy" id="3656"/>
    <lineage>
        <taxon>Eukaryota</taxon>
        <taxon>Viridiplantae</taxon>
        <taxon>Streptophyta</taxon>
        <taxon>Embryophyta</taxon>
        <taxon>Tracheophyta</taxon>
        <taxon>Spermatophyta</taxon>
        <taxon>Magnoliopsida</taxon>
        <taxon>eudicotyledons</taxon>
        <taxon>Gunneridae</taxon>
        <taxon>Pentapetalae</taxon>
        <taxon>rosids</taxon>
        <taxon>fabids</taxon>
        <taxon>Cucurbitales</taxon>
        <taxon>Cucurbitaceae</taxon>
        <taxon>Benincaseae</taxon>
        <taxon>Cucumis</taxon>
    </lineage>
</organism>
<feature type="region of interest" description="Disordered" evidence="1">
    <location>
        <begin position="1"/>
        <end position="68"/>
    </location>
</feature>
<feature type="compositionally biased region" description="Basic and acidic residues" evidence="1">
    <location>
        <begin position="7"/>
        <end position="21"/>
    </location>
</feature>
<feature type="compositionally biased region" description="Basic and acidic residues" evidence="1">
    <location>
        <begin position="50"/>
        <end position="61"/>
    </location>
</feature>
<dbReference type="Gramene" id="MELO3C010645.2.1">
    <property type="protein sequence ID" value="MELO3C010645.2.1"/>
    <property type="gene ID" value="MELO3C010645.2"/>
</dbReference>
<dbReference type="EnsemblPlants" id="MELO3C010645.2.1">
    <property type="protein sequence ID" value="MELO3C010645.2.1"/>
    <property type="gene ID" value="MELO3C010645.2"/>
</dbReference>
<protein>
    <submittedName>
        <fullName evidence="2">Uncharacterized protein</fullName>
    </submittedName>
</protein>
<name>A0A9I9CZ54_CUCME</name>
<sequence>MNLQKHRPQDQKDNKSKETVKPRPSGKTPTVKNHPSQRRVKQKGPQKAHSRYEKREERCRGSVENGGGAMELGLKLEKMEEKEEEVTSCVSFWESEGVEKNQLVQ</sequence>
<proteinExistence type="predicted"/>
<dbReference type="AlphaFoldDB" id="A0A9I9CZ54"/>
<evidence type="ECO:0000256" key="1">
    <source>
        <dbReference type="SAM" id="MobiDB-lite"/>
    </source>
</evidence>
<accession>A0A9I9CZ54</accession>
<evidence type="ECO:0000313" key="2">
    <source>
        <dbReference type="EnsemblPlants" id="MELO3C010645.2.1"/>
    </source>
</evidence>
<reference evidence="2" key="1">
    <citation type="submission" date="2023-03" db="UniProtKB">
        <authorList>
            <consortium name="EnsemblPlants"/>
        </authorList>
    </citation>
    <scope>IDENTIFICATION</scope>
</reference>